<reference evidence="1 2" key="1">
    <citation type="submission" date="2018-11" db="EMBL/GenBank/DDBJ databases">
        <authorList>
            <consortium name="Pathogen Informatics"/>
        </authorList>
    </citation>
    <scope>NUCLEOTIDE SEQUENCE [LARGE SCALE GENOMIC DNA]</scope>
</reference>
<name>A0A3P7NLQ6_DIBLA</name>
<gene>
    <name evidence="1" type="ORF">DILT_LOCUS18542</name>
</gene>
<dbReference type="EMBL" id="UYRU01101357">
    <property type="protein sequence ID" value="VDN41420.1"/>
    <property type="molecule type" value="Genomic_DNA"/>
</dbReference>
<dbReference type="OrthoDB" id="10029313at2759"/>
<organism evidence="1 2">
    <name type="scientific">Dibothriocephalus latus</name>
    <name type="common">Fish tapeworm</name>
    <name type="synonym">Diphyllobothrium latum</name>
    <dbReference type="NCBI Taxonomy" id="60516"/>
    <lineage>
        <taxon>Eukaryota</taxon>
        <taxon>Metazoa</taxon>
        <taxon>Spiralia</taxon>
        <taxon>Lophotrochozoa</taxon>
        <taxon>Platyhelminthes</taxon>
        <taxon>Cestoda</taxon>
        <taxon>Eucestoda</taxon>
        <taxon>Diphyllobothriidea</taxon>
        <taxon>Diphyllobothriidae</taxon>
        <taxon>Dibothriocephalus</taxon>
    </lineage>
</organism>
<evidence type="ECO:0000313" key="1">
    <source>
        <dbReference type="EMBL" id="VDN41420.1"/>
    </source>
</evidence>
<evidence type="ECO:0000313" key="2">
    <source>
        <dbReference type="Proteomes" id="UP000281553"/>
    </source>
</evidence>
<accession>A0A3P7NLQ6</accession>
<protein>
    <submittedName>
        <fullName evidence="1">Uncharacterized protein</fullName>
    </submittedName>
</protein>
<sequence length="100" mass="11291">DTDAYTLLAEDPTKKQAAAIKKNINQIARQKVVKPEYAKWMKLGDSCIARAYGLPKVHKPDAPLRIIVPLIGSPTYNIAKWMYKNLKHLTHGSEYNINNS</sequence>
<proteinExistence type="predicted"/>
<dbReference type="Proteomes" id="UP000281553">
    <property type="component" value="Unassembled WGS sequence"/>
</dbReference>
<dbReference type="AlphaFoldDB" id="A0A3P7NLQ6"/>
<feature type="non-terminal residue" evidence="1">
    <location>
        <position position="1"/>
    </location>
</feature>
<keyword evidence="2" id="KW-1185">Reference proteome</keyword>